<feature type="compositionally biased region" description="Basic and acidic residues" evidence="1">
    <location>
        <begin position="77"/>
        <end position="95"/>
    </location>
</feature>
<dbReference type="AlphaFoldDB" id="A0A0H2SAT7"/>
<organism evidence="2 3">
    <name type="scientific">Schizopora paradoxa</name>
    <dbReference type="NCBI Taxonomy" id="27342"/>
    <lineage>
        <taxon>Eukaryota</taxon>
        <taxon>Fungi</taxon>
        <taxon>Dikarya</taxon>
        <taxon>Basidiomycota</taxon>
        <taxon>Agaricomycotina</taxon>
        <taxon>Agaricomycetes</taxon>
        <taxon>Hymenochaetales</taxon>
        <taxon>Schizoporaceae</taxon>
        <taxon>Schizopora</taxon>
    </lineage>
</organism>
<feature type="region of interest" description="Disordered" evidence="1">
    <location>
        <begin position="26"/>
        <end position="97"/>
    </location>
</feature>
<evidence type="ECO:0000313" key="3">
    <source>
        <dbReference type="Proteomes" id="UP000053477"/>
    </source>
</evidence>
<name>A0A0H2SAT7_9AGAM</name>
<sequence length="152" mass="16690">MSAQVYCDVASNESSASLCRQNSDAFEAGPSRSSGFQLLSSGSQSMSLTTDDQLFTRPGPEDEESSKVPASGDFVVESERKGESSKSDIPRRPTIRETPSVTCDSKLYMDKIYAVSSRYANWEPARRIEETMGNFRKGVANFKSSGIFSKML</sequence>
<dbReference type="Proteomes" id="UP000053477">
    <property type="component" value="Unassembled WGS sequence"/>
</dbReference>
<feature type="compositionally biased region" description="Low complexity" evidence="1">
    <location>
        <begin position="31"/>
        <end position="48"/>
    </location>
</feature>
<accession>A0A0H2SAT7</accession>
<dbReference type="EMBL" id="KQ085891">
    <property type="protein sequence ID" value="KLO18858.1"/>
    <property type="molecule type" value="Genomic_DNA"/>
</dbReference>
<keyword evidence="3" id="KW-1185">Reference proteome</keyword>
<evidence type="ECO:0000313" key="2">
    <source>
        <dbReference type="EMBL" id="KLO18858.1"/>
    </source>
</evidence>
<dbReference type="InParanoid" id="A0A0H2SAT7"/>
<gene>
    <name evidence="2" type="ORF">SCHPADRAFT_103051</name>
</gene>
<reference evidence="2 3" key="1">
    <citation type="submission" date="2015-04" db="EMBL/GenBank/DDBJ databases">
        <title>Complete genome sequence of Schizopora paradoxa KUC8140, a cosmopolitan wood degrader in East Asia.</title>
        <authorList>
            <consortium name="DOE Joint Genome Institute"/>
            <person name="Min B."/>
            <person name="Park H."/>
            <person name="Jang Y."/>
            <person name="Kim J.-J."/>
            <person name="Kim K.H."/>
            <person name="Pangilinan J."/>
            <person name="Lipzen A."/>
            <person name="Riley R."/>
            <person name="Grigoriev I.V."/>
            <person name="Spatafora J.W."/>
            <person name="Choi I.-G."/>
        </authorList>
    </citation>
    <scope>NUCLEOTIDE SEQUENCE [LARGE SCALE GENOMIC DNA]</scope>
    <source>
        <strain evidence="2 3">KUC8140</strain>
    </source>
</reference>
<protein>
    <submittedName>
        <fullName evidence="2">Uncharacterized protein</fullName>
    </submittedName>
</protein>
<proteinExistence type="predicted"/>
<evidence type="ECO:0000256" key="1">
    <source>
        <dbReference type="SAM" id="MobiDB-lite"/>
    </source>
</evidence>